<dbReference type="InterPro" id="IPR016164">
    <property type="entry name" value="FAD-linked_Oxase-like_C"/>
</dbReference>
<dbReference type="EMBL" id="JAEMUK010000016">
    <property type="protein sequence ID" value="MBJ7543738.1"/>
    <property type="molecule type" value="Genomic_DNA"/>
</dbReference>
<name>A0A8I1GAY5_9HYPH</name>
<dbReference type="InterPro" id="IPR016166">
    <property type="entry name" value="FAD-bd_PCMH"/>
</dbReference>
<comment type="cofactor">
    <cofactor evidence="1">
        <name>FAD</name>
        <dbReference type="ChEBI" id="CHEBI:57692"/>
    </cofactor>
</comment>
<protein>
    <submittedName>
        <fullName evidence="6">FAD-binding protein</fullName>
    </submittedName>
</protein>
<dbReference type="SUPFAM" id="SSF55103">
    <property type="entry name" value="FAD-linked oxidases, C-terminal domain"/>
    <property type="match status" value="1"/>
</dbReference>
<organism evidence="6 7">
    <name type="scientific">Rhodomicrobium udaipurense</name>
    <dbReference type="NCBI Taxonomy" id="1202716"/>
    <lineage>
        <taxon>Bacteria</taxon>
        <taxon>Pseudomonadati</taxon>
        <taxon>Pseudomonadota</taxon>
        <taxon>Alphaproteobacteria</taxon>
        <taxon>Hyphomicrobiales</taxon>
        <taxon>Hyphomicrobiaceae</taxon>
        <taxon>Rhodomicrobium</taxon>
    </lineage>
</organism>
<evidence type="ECO:0000313" key="7">
    <source>
        <dbReference type="Proteomes" id="UP000623250"/>
    </source>
</evidence>
<dbReference type="PROSITE" id="PS51387">
    <property type="entry name" value="FAD_PCMH"/>
    <property type="match status" value="1"/>
</dbReference>
<evidence type="ECO:0000256" key="2">
    <source>
        <dbReference type="ARBA" id="ARBA00022630"/>
    </source>
</evidence>
<evidence type="ECO:0000259" key="5">
    <source>
        <dbReference type="PROSITE" id="PS51387"/>
    </source>
</evidence>
<keyword evidence="7" id="KW-1185">Reference proteome</keyword>
<dbReference type="Pfam" id="PF02913">
    <property type="entry name" value="FAD-oxidase_C"/>
    <property type="match status" value="1"/>
</dbReference>
<dbReference type="InterPro" id="IPR016171">
    <property type="entry name" value="Vanillyl_alc_oxidase_C-sub2"/>
</dbReference>
<dbReference type="GO" id="GO:0071949">
    <property type="term" value="F:FAD binding"/>
    <property type="evidence" value="ECO:0007669"/>
    <property type="project" value="InterPro"/>
</dbReference>
<evidence type="ECO:0000256" key="3">
    <source>
        <dbReference type="ARBA" id="ARBA00022827"/>
    </source>
</evidence>
<dbReference type="InterPro" id="IPR004113">
    <property type="entry name" value="FAD-bd_oxidored_4_C"/>
</dbReference>
<dbReference type="Gene3D" id="1.10.45.10">
    <property type="entry name" value="Vanillyl-alcohol Oxidase, Chain A, domain 4"/>
    <property type="match status" value="1"/>
</dbReference>
<dbReference type="InterPro" id="IPR006094">
    <property type="entry name" value="Oxid_FAD_bind_N"/>
</dbReference>
<dbReference type="PANTHER" id="PTHR11748">
    <property type="entry name" value="D-LACTATE DEHYDROGENASE"/>
    <property type="match status" value="1"/>
</dbReference>
<feature type="domain" description="FAD-binding PCMH-type" evidence="5">
    <location>
        <begin position="1"/>
        <end position="183"/>
    </location>
</feature>
<dbReference type="SUPFAM" id="SSF56176">
    <property type="entry name" value="FAD-binding/transporter-associated domain-like"/>
    <property type="match status" value="1"/>
</dbReference>
<evidence type="ECO:0000256" key="4">
    <source>
        <dbReference type="ARBA" id="ARBA00023002"/>
    </source>
</evidence>
<sequence>MPDVTMPTTEAELADFVKTARASSTPIEVCGFRSKREAGRPANCAALVSTARLGGIVFYEPSELVVRARAGTPLHELEATLARKNQELAFEPTDLSRIYGKDSMAASLGSVAAMNISGPRRILKGAARDYLLGLRAINGEGETINAGGRVMKNVTGVDLTRGLCGSWGTLAVITELTFKVLPKAPETRTVFFVGLTDEAAVGVMSAAMGTPYEVSGTIHLHGALVARLADPEIAPAKTALTALRLEGSPQSLAHRVERLRRLLSPFGESYELDHERSRYLWADVRSLAFLSAQFDRPLWRISVAPSKAAPVVRALSAFLDVRAAYEWSGGLLWLELPPSADASVTDVRRVLAEYDADSMLMRAPRSVRSGIEVFHPQPVAKMNLVRALKKSFDPAGILNPGRMYAGV</sequence>
<keyword evidence="2" id="KW-0285">Flavoprotein</keyword>
<evidence type="ECO:0000313" key="6">
    <source>
        <dbReference type="EMBL" id="MBJ7543738.1"/>
    </source>
</evidence>
<dbReference type="Proteomes" id="UP000623250">
    <property type="component" value="Unassembled WGS sequence"/>
</dbReference>
<evidence type="ECO:0000256" key="1">
    <source>
        <dbReference type="ARBA" id="ARBA00001974"/>
    </source>
</evidence>
<dbReference type="AlphaFoldDB" id="A0A8I1GAY5"/>
<accession>A0A8I1GAY5</accession>
<gene>
    <name evidence="6" type="ORF">JDN41_09205</name>
</gene>
<dbReference type="Pfam" id="PF01565">
    <property type="entry name" value="FAD_binding_4"/>
    <property type="match status" value="1"/>
</dbReference>
<dbReference type="InterPro" id="IPR016169">
    <property type="entry name" value="FAD-bd_PCMH_sub2"/>
</dbReference>
<keyword evidence="3" id="KW-0274">FAD</keyword>
<proteinExistence type="predicted"/>
<dbReference type="Gene3D" id="3.30.465.10">
    <property type="match status" value="1"/>
</dbReference>
<dbReference type="GO" id="GO:0016491">
    <property type="term" value="F:oxidoreductase activity"/>
    <property type="evidence" value="ECO:0007669"/>
    <property type="project" value="UniProtKB-KW"/>
</dbReference>
<keyword evidence="4" id="KW-0560">Oxidoreductase</keyword>
<dbReference type="PANTHER" id="PTHR11748:SF103">
    <property type="entry name" value="GLYCOLATE OXIDASE SUBUNIT GLCE"/>
    <property type="match status" value="1"/>
</dbReference>
<comment type="caution">
    <text evidence="6">The sequence shown here is derived from an EMBL/GenBank/DDBJ whole genome shotgun (WGS) entry which is preliminary data.</text>
</comment>
<dbReference type="RefSeq" id="WP_037233017.1">
    <property type="nucleotide sequence ID" value="NZ_JAEMUK010000016.1"/>
</dbReference>
<reference evidence="6 7" key="1">
    <citation type="submission" date="2020-12" db="EMBL/GenBank/DDBJ databases">
        <title>Revised draft genomes of Rhodomicrobium vannielii ATCC 17100 and Rhodomicrobium udaipurense JA643.</title>
        <authorList>
            <person name="Conners E.M."/>
            <person name="Davenport E.J."/>
            <person name="Bose A."/>
        </authorList>
    </citation>
    <scope>NUCLEOTIDE SEQUENCE [LARGE SCALE GENOMIC DNA]</scope>
    <source>
        <strain evidence="6 7">JA643</strain>
    </source>
</reference>
<dbReference type="InterPro" id="IPR036318">
    <property type="entry name" value="FAD-bd_PCMH-like_sf"/>
</dbReference>